<dbReference type="OrthoDB" id="998583at2759"/>
<accession>A0A6P5ZI02</accession>
<dbReference type="AlphaFoldDB" id="A0A6P5ZI02"/>
<gene>
    <name evidence="3" type="primary">LOC111301232</name>
</gene>
<dbReference type="GeneID" id="111301232"/>
<reference evidence="3" key="1">
    <citation type="submission" date="2025-08" db="UniProtKB">
        <authorList>
            <consortium name="RefSeq"/>
        </authorList>
    </citation>
    <scope>IDENTIFICATION</scope>
    <source>
        <tissue evidence="3">Fruit stalk</tissue>
    </source>
</reference>
<proteinExistence type="predicted"/>
<evidence type="ECO:0000313" key="2">
    <source>
        <dbReference type="Proteomes" id="UP000515121"/>
    </source>
</evidence>
<evidence type="ECO:0000313" key="3">
    <source>
        <dbReference type="RefSeq" id="XP_022752498.1"/>
    </source>
</evidence>
<dbReference type="RefSeq" id="XP_022752498.1">
    <property type="nucleotide sequence ID" value="XM_022896763.1"/>
</dbReference>
<evidence type="ECO:0000256" key="1">
    <source>
        <dbReference type="SAM" id="MobiDB-lite"/>
    </source>
</evidence>
<dbReference type="KEGG" id="dzi:111301232"/>
<keyword evidence="2" id="KW-1185">Reference proteome</keyword>
<dbReference type="Proteomes" id="UP000515121">
    <property type="component" value="Unplaced"/>
</dbReference>
<sequence>MSMTNNSSTSYSSMKRIVFVLGLLALLVSTEFAAVHGRALRSTTTDNVVVNPGREEQGGPDNEAIGVSSFANNSSNRKSFRSLAYKLASGPNTKGPGH</sequence>
<organism evidence="2 3">
    <name type="scientific">Durio zibethinus</name>
    <name type="common">Durian</name>
    <dbReference type="NCBI Taxonomy" id="66656"/>
    <lineage>
        <taxon>Eukaryota</taxon>
        <taxon>Viridiplantae</taxon>
        <taxon>Streptophyta</taxon>
        <taxon>Embryophyta</taxon>
        <taxon>Tracheophyta</taxon>
        <taxon>Spermatophyta</taxon>
        <taxon>Magnoliopsida</taxon>
        <taxon>eudicotyledons</taxon>
        <taxon>Gunneridae</taxon>
        <taxon>Pentapetalae</taxon>
        <taxon>rosids</taxon>
        <taxon>malvids</taxon>
        <taxon>Malvales</taxon>
        <taxon>Malvaceae</taxon>
        <taxon>Helicteroideae</taxon>
        <taxon>Durio</taxon>
    </lineage>
</organism>
<name>A0A6P5ZI02_DURZI</name>
<protein>
    <submittedName>
        <fullName evidence="3">Uncharacterized protein LOC111301232</fullName>
    </submittedName>
</protein>
<feature type="region of interest" description="Disordered" evidence="1">
    <location>
        <begin position="46"/>
        <end position="77"/>
    </location>
</feature>